<dbReference type="GO" id="GO:0070403">
    <property type="term" value="F:NAD+ binding"/>
    <property type="evidence" value="ECO:0007669"/>
    <property type="project" value="InterPro"/>
</dbReference>
<dbReference type="PANTHER" id="PTHR48075">
    <property type="entry name" value="3-HYDROXYACYL-COA DEHYDROGENASE FAMILY PROTEIN"/>
    <property type="match status" value="1"/>
</dbReference>
<feature type="domain" description="3-hydroxyacyl-CoA dehydrogenase C-terminal" evidence="4">
    <location>
        <begin position="189"/>
        <end position="284"/>
    </location>
</feature>
<dbReference type="InterPro" id="IPR022694">
    <property type="entry name" value="3-OHacyl-CoA_DH"/>
</dbReference>
<dbReference type="InterPro" id="IPR006108">
    <property type="entry name" value="3HC_DH_C"/>
</dbReference>
<feature type="domain" description="3-hydroxyacyl-CoA dehydrogenase NAD binding" evidence="5">
    <location>
        <begin position="6"/>
        <end position="187"/>
    </location>
</feature>
<reference evidence="6 7" key="1">
    <citation type="submission" date="2018-06" db="EMBL/GenBank/DDBJ databases">
        <title>Genomic Encyclopedia of Type Strains, Phase IV (KMG-IV): sequencing the most valuable type-strain genomes for metagenomic binning, comparative biology and taxonomic classification.</title>
        <authorList>
            <person name="Goeker M."/>
        </authorList>
    </citation>
    <scope>NUCLEOTIDE SEQUENCE [LARGE SCALE GENOMIC DNA]</scope>
    <source>
        <strain evidence="6 7">DSM 24875</strain>
    </source>
</reference>
<keyword evidence="7" id="KW-1185">Reference proteome</keyword>
<evidence type="ECO:0000313" key="7">
    <source>
        <dbReference type="Proteomes" id="UP000253529"/>
    </source>
</evidence>
<dbReference type="EMBL" id="QNRK01000002">
    <property type="protein sequence ID" value="RBP17643.1"/>
    <property type="molecule type" value="Genomic_DNA"/>
</dbReference>
<dbReference type="PANTHER" id="PTHR48075:SF5">
    <property type="entry name" value="3-HYDROXYBUTYRYL-COA DEHYDROGENASE"/>
    <property type="match status" value="1"/>
</dbReference>
<dbReference type="Gene3D" id="1.10.1040.10">
    <property type="entry name" value="N-(1-d-carboxylethyl)-l-norvaline Dehydrogenase, domain 2"/>
    <property type="match status" value="1"/>
</dbReference>
<gene>
    <name evidence="6" type="ORF">DFR50_102135</name>
</gene>
<dbReference type="InterPro" id="IPR008927">
    <property type="entry name" value="6-PGluconate_DH-like_C_sf"/>
</dbReference>
<sequence>MSAFHTIGVVGAGMMGSEIALVFALGGHPTLLADQSRDAAERAIERLHGVLDRGLPRGFWTAEAAEAARRNLTVADGLDAYGDRDLVVEAVFEDEALKRDVFRRLDAILPPGAGLASNTSSISITTLSASVAEARRARFVGTHFFSPVSRMRLVEVIPAADTDASFVESVAETLTAIGKAPIRVKDVVGFAVNRLLHALVIESIRLVEEGVCSPADLDAACKLGLGHPIGPFELMDNTQNSLSLSVHEILHQAYGERFLPRPLLRQMVAAGYNGRKAGRGWHRYDGNGKRV</sequence>
<keyword evidence="2" id="KW-0560">Oxidoreductase</keyword>
<comment type="caution">
    <text evidence="6">The sequence shown here is derived from an EMBL/GenBank/DDBJ whole genome shotgun (WGS) entry which is preliminary data.</text>
</comment>
<dbReference type="SUPFAM" id="SSF48179">
    <property type="entry name" value="6-phosphogluconate dehydrogenase C-terminal domain-like"/>
    <property type="match status" value="1"/>
</dbReference>
<dbReference type="GO" id="GO:0008691">
    <property type="term" value="F:3-hydroxybutyryl-CoA dehydrogenase activity"/>
    <property type="evidence" value="ECO:0007669"/>
    <property type="project" value="TreeGrafter"/>
</dbReference>
<dbReference type="SUPFAM" id="SSF51735">
    <property type="entry name" value="NAD(P)-binding Rossmann-fold domains"/>
    <property type="match status" value="1"/>
</dbReference>
<feature type="site" description="Important for catalytic activity" evidence="3">
    <location>
        <position position="143"/>
    </location>
</feature>
<dbReference type="Pfam" id="PF02737">
    <property type="entry name" value="3HCDH_N"/>
    <property type="match status" value="1"/>
</dbReference>
<dbReference type="FunFam" id="3.40.50.720:FF:000009">
    <property type="entry name" value="Fatty oxidation complex, alpha subunit"/>
    <property type="match status" value="1"/>
</dbReference>
<evidence type="ECO:0000256" key="1">
    <source>
        <dbReference type="ARBA" id="ARBA00009463"/>
    </source>
</evidence>
<evidence type="ECO:0000259" key="4">
    <source>
        <dbReference type="Pfam" id="PF00725"/>
    </source>
</evidence>
<comment type="similarity">
    <text evidence="1">Belongs to the 3-hydroxyacyl-CoA dehydrogenase family.</text>
</comment>
<evidence type="ECO:0000313" key="6">
    <source>
        <dbReference type="EMBL" id="RBP17643.1"/>
    </source>
</evidence>
<dbReference type="InterPro" id="IPR036291">
    <property type="entry name" value="NAD(P)-bd_dom_sf"/>
</dbReference>
<evidence type="ECO:0000259" key="5">
    <source>
        <dbReference type="Pfam" id="PF02737"/>
    </source>
</evidence>
<evidence type="ECO:0000256" key="2">
    <source>
        <dbReference type="ARBA" id="ARBA00023002"/>
    </source>
</evidence>
<dbReference type="GO" id="GO:0006635">
    <property type="term" value="P:fatty acid beta-oxidation"/>
    <property type="evidence" value="ECO:0007669"/>
    <property type="project" value="TreeGrafter"/>
</dbReference>
<dbReference type="Pfam" id="PF00725">
    <property type="entry name" value="3HCDH"/>
    <property type="match status" value="1"/>
</dbReference>
<dbReference type="InterPro" id="IPR013328">
    <property type="entry name" value="6PGD_dom2"/>
</dbReference>
<dbReference type="Proteomes" id="UP000253529">
    <property type="component" value="Unassembled WGS sequence"/>
</dbReference>
<protein>
    <submittedName>
        <fullName evidence="6">3-hydroxybutyryl-CoA dehydrogenase</fullName>
    </submittedName>
</protein>
<accession>A0A366FSJ0</accession>
<proteinExistence type="inferred from homology"/>
<dbReference type="AlphaFoldDB" id="A0A366FSJ0"/>
<evidence type="ECO:0000256" key="3">
    <source>
        <dbReference type="PIRSR" id="PIRSR000105-1"/>
    </source>
</evidence>
<name>A0A366FSJ0_9HYPH</name>
<dbReference type="PIRSF" id="PIRSF000105">
    <property type="entry name" value="HCDH"/>
    <property type="match status" value="1"/>
</dbReference>
<dbReference type="OrthoDB" id="9803287at2"/>
<dbReference type="InterPro" id="IPR006176">
    <property type="entry name" value="3-OHacyl-CoA_DH_NAD-bd"/>
</dbReference>
<dbReference type="Gene3D" id="3.40.50.720">
    <property type="entry name" value="NAD(P)-binding Rossmann-like Domain"/>
    <property type="match status" value="1"/>
</dbReference>
<dbReference type="RefSeq" id="WP_113887598.1">
    <property type="nucleotide sequence ID" value="NZ_QNRK01000002.1"/>
</dbReference>
<dbReference type="InterPro" id="IPR006180">
    <property type="entry name" value="3-OHacyl-CoA_DH_CS"/>
</dbReference>
<organism evidence="6 7">
    <name type="scientific">Roseiarcus fermentans</name>
    <dbReference type="NCBI Taxonomy" id="1473586"/>
    <lineage>
        <taxon>Bacteria</taxon>
        <taxon>Pseudomonadati</taxon>
        <taxon>Pseudomonadota</taxon>
        <taxon>Alphaproteobacteria</taxon>
        <taxon>Hyphomicrobiales</taxon>
        <taxon>Roseiarcaceae</taxon>
        <taxon>Roseiarcus</taxon>
    </lineage>
</organism>
<dbReference type="PROSITE" id="PS00067">
    <property type="entry name" value="3HCDH"/>
    <property type="match status" value="1"/>
</dbReference>